<protein>
    <submittedName>
        <fullName evidence="1">Uncharacterized protein</fullName>
    </submittedName>
</protein>
<dbReference type="EMBL" id="BK059118">
    <property type="protein sequence ID" value="DAE32179.1"/>
    <property type="molecule type" value="Genomic_DNA"/>
</dbReference>
<evidence type="ECO:0000313" key="1">
    <source>
        <dbReference type="EMBL" id="DAE32179.1"/>
    </source>
</evidence>
<reference evidence="1" key="1">
    <citation type="journal article" date="2021" name="Proc. Natl. Acad. Sci. U.S.A.">
        <title>A Catalog of Tens of Thousands of Viruses from Human Metagenomes Reveals Hidden Associations with Chronic Diseases.</title>
        <authorList>
            <person name="Tisza M.J."/>
            <person name="Buck C.B."/>
        </authorList>
    </citation>
    <scope>NUCLEOTIDE SEQUENCE</scope>
    <source>
        <strain evidence="1">CtLpa4</strain>
    </source>
</reference>
<name>A0A8S5RLY5_9VIRU</name>
<proteinExistence type="predicted"/>
<sequence length="35" mass="3937">MTRLGIRISTSRTLGRSQIIGCSRTKWGVDKMVID</sequence>
<accession>A0A8S5RLY5</accession>
<organism evidence="1">
    <name type="scientific">virus sp. ctLpa4</name>
    <dbReference type="NCBI Taxonomy" id="2825814"/>
    <lineage>
        <taxon>Viruses</taxon>
    </lineage>
</organism>